<name>A0AAV4P0C9_CAEEX</name>
<reference evidence="2 3" key="1">
    <citation type="submission" date="2021-06" db="EMBL/GenBank/DDBJ databases">
        <title>Caerostris extrusa draft genome.</title>
        <authorList>
            <person name="Kono N."/>
            <person name="Arakawa K."/>
        </authorList>
    </citation>
    <scope>NUCLEOTIDE SEQUENCE [LARGE SCALE GENOMIC DNA]</scope>
</reference>
<keyword evidence="3" id="KW-1185">Reference proteome</keyword>
<sequence length="90" mass="9991">MEHGSVRASPEYGEIHVSNDEAKMLYASSELPPSHYDHTQREEGCEKDSCARSDEGYHSHGSHDDPLTPPEGDISDEDCALDFSTKKGPW</sequence>
<dbReference type="EMBL" id="BPLR01021406">
    <property type="protein sequence ID" value="GIX89231.1"/>
    <property type="molecule type" value="Genomic_DNA"/>
</dbReference>
<feature type="region of interest" description="Disordered" evidence="1">
    <location>
        <begin position="23"/>
        <end position="90"/>
    </location>
</feature>
<comment type="caution">
    <text evidence="2">The sequence shown here is derived from an EMBL/GenBank/DDBJ whole genome shotgun (WGS) entry which is preliminary data.</text>
</comment>
<dbReference type="Proteomes" id="UP001054945">
    <property type="component" value="Unassembled WGS sequence"/>
</dbReference>
<dbReference type="AlphaFoldDB" id="A0AAV4P0C9"/>
<feature type="compositionally biased region" description="Basic and acidic residues" evidence="1">
    <location>
        <begin position="35"/>
        <end position="66"/>
    </location>
</feature>
<gene>
    <name evidence="2" type="ORF">CEXT_284141</name>
</gene>
<protein>
    <submittedName>
        <fullName evidence="2">Uncharacterized protein</fullName>
    </submittedName>
</protein>
<proteinExistence type="predicted"/>
<accession>A0AAV4P0C9</accession>
<evidence type="ECO:0000256" key="1">
    <source>
        <dbReference type="SAM" id="MobiDB-lite"/>
    </source>
</evidence>
<evidence type="ECO:0000313" key="2">
    <source>
        <dbReference type="EMBL" id="GIX89231.1"/>
    </source>
</evidence>
<evidence type="ECO:0000313" key="3">
    <source>
        <dbReference type="Proteomes" id="UP001054945"/>
    </source>
</evidence>
<organism evidence="2 3">
    <name type="scientific">Caerostris extrusa</name>
    <name type="common">Bark spider</name>
    <name type="synonym">Caerostris bankana</name>
    <dbReference type="NCBI Taxonomy" id="172846"/>
    <lineage>
        <taxon>Eukaryota</taxon>
        <taxon>Metazoa</taxon>
        <taxon>Ecdysozoa</taxon>
        <taxon>Arthropoda</taxon>
        <taxon>Chelicerata</taxon>
        <taxon>Arachnida</taxon>
        <taxon>Araneae</taxon>
        <taxon>Araneomorphae</taxon>
        <taxon>Entelegynae</taxon>
        <taxon>Araneoidea</taxon>
        <taxon>Araneidae</taxon>
        <taxon>Caerostris</taxon>
    </lineage>
</organism>